<gene>
    <name evidence="2" type="ORF">J4E00_12530</name>
</gene>
<evidence type="ECO:0000313" key="2">
    <source>
        <dbReference type="EMBL" id="MBO2009880.1"/>
    </source>
</evidence>
<evidence type="ECO:0000259" key="1">
    <source>
        <dbReference type="PROSITE" id="PS50925"/>
    </source>
</evidence>
<dbReference type="Proteomes" id="UP000664369">
    <property type="component" value="Unassembled WGS sequence"/>
</dbReference>
<proteinExistence type="predicted"/>
<protein>
    <submittedName>
        <fullName evidence="2">BLUF domain-containing protein</fullName>
    </submittedName>
</protein>
<dbReference type="InterPro" id="IPR036046">
    <property type="entry name" value="Acylphosphatase-like_dom_sf"/>
</dbReference>
<dbReference type="RefSeq" id="WP_208175516.1">
    <property type="nucleotide sequence ID" value="NZ_JAGETZ010000005.1"/>
</dbReference>
<reference evidence="2 3" key="1">
    <citation type="submission" date="2021-03" db="EMBL/GenBank/DDBJ databases">
        <authorList>
            <person name="Kim M.K."/>
        </authorList>
    </citation>
    <scope>NUCLEOTIDE SEQUENCE [LARGE SCALE GENOMIC DNA]</scope>
    <source>
        <strain evidence="2 3">BT442</strain>
    </source>
</reference>
<organism evidence="2 3">
    <name type="scientific">Hymenobacter negativus</name>
    <dbReference type="NCBI Taxonomy" id="2795026"/>
    <lineage>
        <taxon>Bacteria</taxon>
        <taxon>Pseudomonadati</taxon>
        <taxon>Bacteroidota</taxon>
        <taxon>Cytophagia</taxon>
        <taxon>Cytophagales</taxon>
        <taxon>Hymenobacteraceae</taxon>
        <taxon>Hymenobacter</taxon>
    </lineage>
</organism>
<sequence>MSLHSLRYQSTIVAPIAEEDMRAMLVKARAFNAANQISGMLLYRDGQFVQVLEGEEATIRILYDKILCDPRHTNMQMLEDAPLNHRKFASWTMAYRS</sequence>
<dbReference type="PROSITE" id="PS50925">
    <property type="entry name" value="BLUF"/>
    <property type="match status" value="1"/>
</dbReference>
<dbReference type="SMART" id="SM01034">
    <property type="entry name" value="BLUF"/>
    <property type="match status" value="1"/>
</dbReference>
<dbReference type="SUPFAM" id="SSF54975">
    <property type="entry name" value="Acylphosphatase/BLUF domain-like"/>
    <property type="match status" value="1"/>
</dbReference>
<name>A0ABS3QGN2_9BACT</name>
<comment type="caution">
    <text evidence="2">The sequence shown here is derived from an EMBL/GenBank/DDBJ whole genome shotgun (WGS) entry which is preliminary data.</text>
</comment>
<accession>A0ABS3QGN2</accession>
<evidence type="ECO:0000313" key="3">
    <source>
        <dbReference type="Proteomes" id="UP000664369"/>
    </source>
</evidence>
<dbReference type="Gene3D" id="3.30.70.100">
    <property type="match status" value="1"/>
</dbReference>
<feature type="domain" description="BLUF" evidence="1">
    <location>
        <begin position="3"/>
        <end position="94"/>
    </location>
</feature>
<dbReference type="InterPro" id="IPR007024">
    <property type="entry name" value="BLUF_domain"/>
</dbReference>
<dbReference type="Pfam" id="PF04940">
    <property type="entry name" value="BLUF"/>
    <property type="match status" value="1"/>
</dbReference>
<keyword evidence="3" id="KW-1185">Reference proteome</keyword>
<dbReference type="EMBL" id="JAGETZ010000005">
    <property type="protein sequence ID" value="MBO2009880.1"/>
    <property type="molecule type" value="Genomic_DNA"/>
</dbReference>